<evidence type="ECO:0000313" key="1">
    <source>
        <dbReference type="EMBL" id="WVZ12195.1"/>
    </source>
</evidence>
<sequence>MAQKEGAFPVQVIDFRLSTLQSFACHHFLEPFLHTPFIVLFRQPLHTVHQLYRYSMIHHLKETPVLARIFYLLHRCSSLFIVKVLHVNNWKILHFSISLSATVYML</sequence>
<proteinExistence type="predicted"/>
<evidence type="ECO:0000313" key="2">
    <source>
        <dbReference type="Proteomes" id="UP001374535"/>
    </source>
</evidence>
<gene>
    <name evidence="1" type="ORF">V8G54_016725</name>
</gene>
<dbReference type="AlphaFoldDB" id="A0AAQ3NKQ5"/>
<protein>
    <submittedName>
        <fullName evidence="1">Uncharacterized protein</fullName>
    </submittedName>
</protein>
<keyword evidence="2" id="KW-1185">Reference proteome</keyword>
<organism evidence="1 2">
    <name type="scientific">Vigna mungo</name>
    <name type="common">Black gram</name>
    <name type="synonym">Phaseolus mungo</name>
    <dbReference type="NCBI Taxonomy" id="3915"/>
    <lineage>
        <taxon>Eukaryota</taxon>
        <taxon>Viridiplantae</taxon>
        <taxon>Streptophyta</taxon>
        <taxon>Embryophyta</taxon>
        <taxon>Tracheophyta</taxon>
        <taxon>Spermatophyta</taxon>
        <taxon>Magnoliopsida</taxon>
        <taxon>eudicotyledons</taxon>
        <taxon>Gunneridae</taxon>
        <taxon>Pentapetalae</taxon>
        <taxon>rosids</taxon>
        <taxon>fabids</taxon>
        <taxon>Fabales</taxon>
        <taxon>Fabaceae</taxon>
        <taxon>Papilionoideae</taxon>
        <taxon>50 kb inversion clade</taxon>
        <taxon>NPAAA clade</taxon>
        <taxon>indigoferoid/millettioid clade</taxon>
        <taxon>Phaseoleae</taxon>
        <taxon>Vigna</taxon>
    </lineage>
</organism>
<dbReference type="EMBL" id="CP144696">
    <property type="protein sequence ID" value="WVZ12195.1"/>
    <property type="molecule type" value="Genomic_DNA"/>
</dbReference>
<reference evidence="1 2" key="1">
    <citation type="journal article" date="2023" name="Life. Sci Alliance">
        <title>Evolutionary insights into 3D genome organization and epigenetic landscape of Vigna mungo.</title>
        <authorList>
            <person name="Junaid A."/>
            <person name="Singh B."/>
            <person name="Bhatia S."/>
        </authorList>
    </citation>
    <scope>NUCLEOTIDE SEQUENCE [LARGE SCALE GENOMIC DNA]</scope>
    <source>
        <strain evidence="1">Urdbean</strain>
    </source>
</reference>
<dbReference type="Proteomes" id="UP001374535">
    <property type="component" value="Chromosome 5"/>
</dbReference>
<accession>A0AAQ3NKQ5</accession>
<name>A0AAQ3NKQ5_VIGMU</name>